<accession>A0A1B1UP53</accession>
<keyword evidence="5" id="KW-1185">Reference proteome</keyword>
<dbReference type="AlphaFoldDB" id="A0A1B1UP53"/>
<proteinExistence type="predicted"/>
<dbReference type="InterPro" id="IPR011723">
    <property type="entry name" value="Znf/thioredoxin_put"/>
</dbReference>
<keyword evidence="2" id="KW-0812">Transmembrane</keyword>
<feature type="transmembrane region" description="Helical" evidence="2">
    <location>
        <begin position="152"/>
        <end position="175"/>
    </location>
</feature>
<dbReference type="NCBIfam" id="TIGR02098">
    <property type="entry name" value="MJ0042_CXXC"/>
    <property type="match status" value="1"/>
</dbReference>
<dbReference type="OrthoDB" id="7159357at2"/>
<evidence type="ECO:0000259" key="3">
    <source>
        <dbReference type="Pfam" id="PF13717"/>
    </source>
</evidence>
<dbReference type="STRING" id="1274631.LMTR13_34610"/>
<feature type="region of interest" description="Disordered" evidence="1">
    <location>
        <begin position="53"/>
        <end position="117"/>
    </location>
</feature>
<keyword evidence="2" id="KW-1133">Transmembrane helix</keyword>
<organism evidence="4 5">
    <name type="scientific">Bradyrhizobium icense</name>
    <dbReference type="NCBI Taxonomy" id="1274631"/>
    <lineage>
        <taxon>Bacteria</taxon>
        <taxon>Pseudomonadati</taxon>
        <taxon>Pseudomonadota</taxon>
        <taxon>Alphaproteobacteria</taxon>
        <taxon>Hyphomicrobiales</taxon>
        <taxon>Nitrobacteraceae</taxon>
        <taxon>Bradyrhizobium</taxon>
    </lineage>
</organism>
<feature type="domain" description="Zinc finger/thioredoxin putative" evidence="3">
    <location>
        <begin position="1"/>
        <end position="35"/>
    </location>
</feature>
<dbReference type="EMBL" id="CP016428">
    <property type="protein sequence ID" value="ANW04504.1"/>
    <property type="molecule type" value="Genomic_DNA"/>
</dbReference>
<dbReference type="Pfam" id="PF13717">
    <property type="entry name" value="Zn_ribbon_4"/>
    <property type="match status" value="1"/>
</dbReference>
<evidence type="ECO:0000256" key="2">
    <source>
        <dbReference type="SAM" id="Phobius"/>
    </source>
</evidence>
<gene>
    <name evidence="4" type="ORF">LMTR13_34610</name>
</gene>
<dbReference type="KEGG" id="bic:LMTR13_34610"/>
<keyword evidence="2" id="KW-0472">Membrane</keyword>
<protein>
    <submittedName>
        <fullName evidence="4">Thioredoxin</fullName>
    </submittedName>
</protein>
<evidence type="ECO:0000313" key="5">
    <source>
        <dbReference type="Proteomes" id="UP000092839"/>
    </source>
</evidence>
<dbReference type="RefSeq" id="WP_065731650.1">
    <property type="nucleotide sequence ID" value="NZ_CP016428.1"/>
</dbReference>
<name>A0A1B1UP53_9BRAD</name>
<feature type="compositionally biased region" description="Low complexity" evidence="1">
    <location>
        <begin position="60"/>
        <end position="72"/>
    </location>
</feature>
<sequence>MHIVCPHCTTSYAINPATLGTAGRTVRCSRCKETWLARPEDAIELAAAVPAAMPAPAPSSQPAANDAAAEWEAMAREEEEAQDTPVVDSPSISPRWPAEGEGSRQGGNSGGDSDWPAVARRDAEGHEDIPITTHRERLARLFRLPSLPRIPFMPSVGLPTACAAMGALILALMIWRTDIVRLLPQTATFYKMVGLEVNLRGLAFKDIKITNETVDGKPVLVIEGVIVGETQKPVELPRLRFSVRDAQGAEIYAWNAVLEQPVLKPGERAYFKSRLASPPPEGRNIDVRFFNKRDLAGHA</sequence>
<evidence type="ECO:0000256" key="1">
    <source>
        <dbReference type="SAM" id="MobiDB-lite"/>
    </source>
</evidence>
<dbReference type="Proteomes" id="UP000092839">
    <property type="component" value="Chromosome"/>
</dbReference>
<reference evidence="4 5" key="1">
    <citation type="submission" date="2016-07" db="EMBL/GenBank/DDBJ databases">
        <title>Complete genome sequence of Bradyrhizobium icense LMTR 13T, a potential inoculant strain isolated from lima bean (Phaseolus lunatus) in Peru.</title>
        <authorList>
            <person name="Ormeno-Orrillo E."/>
            <person name="Duran D."/>
            <person name="Rogel M.A."/>
            <person name="Rey L."/>
            <person name="Imperial J."/>
            <person name="Ruiz-Argueso T."/>
            <person name="Martinez-Romero E."/>
        </authorList>
    </citation>
    <scope>NUCLEOTIDE SEQUENCE [LARGE SCALE GENOMIC DNA]</scope>
    <source>
        <strain evidence="4 5">LMTR 13</strain>
    </source>
</reference>
<evidence type="ECO:0000313" key="4">
    <source>
        <dbReference type="EMBL" id="ANW04504.1"/>
    </source>
</evidence>